<feature type="domain" description="Inositolphosphotransferase Aur1/Ipt1" evidence="6">
    <location>
        <begin position="2"/>
        <end position="125"/>
    </location>
</feature>
<feature type="transmembrane region" description="Helical" evidence="5">
    <location>
        <begin position="56"/>
        <end position="79"/>
    </location>
</feature>
<comment type="subcellular location">
    <subcellularLocation>
        <location evidence="1">Membrane</location>
        <topology evidence="1">Multi-pass membrane protein</topology>
    </subcellularLocation>
</comment>
<feature type="non-terminal residue" evidence="7">
    <location>
        <position position="1"/>
    </location>
</feature>
<evidence type="ECO:0000256" key="2">
    <source>
        <dbReference type="ARBA" id="ARBA00022692"/>
    </source>
</evidence>
<evidence type="ECO:0000256" key="5">
    <source>
        <dbReference type="SAM" id="Phobius"/>
    </source>
</evidence>
<keyword evidence="2 5" id="KW-0812">Transmembrane</keyword>
<gene>
    <name evidence="7" type="ORF">BK809_0002715</name>
</gene>
<dbReference type="Proteomes" id="UP000190776">
    <property type="component" value="Unassembled WGS sequence"/>
</dbReference>
<organism evidence="7 8">
    <name type="scientific">Diplodia seriata</name>
    <dbReference type="NCBI Taxonomy" id="420778"/>
    <lineage>
        <taxon>Eukaryota</taxon>
        <taxon>Fungi</taxon>
        <taxon>Dikarya</taxon>
        <taxon>Ascomycota</taxon>
        <taxon>Pezizomycotina</taxon>
        <taxon>Dothideomycetes</taxon>
        <taxon>Dothideomycetes incertae sedis</taxon>
        <taxon>Botryosphaeriales</taxon>
        <taxon>Botryosphaeriaceae</taxon>
        <taxon>Diplodia</taxon>
    </lineage>
</organism>
<evidence type="ECO:0000256" key="1">
    <source>
        <dbReference type="ARBA" id="ARBA00004141"/>
    </source>
</evidence>
<evidence type="ECO:0000256" key="3">
    <source>
        <dbReference type="ARBA" id="ARBA00022989"/>
    </source>
</evidence>
<dbReference type="Pfam" id="PF14378">
    <property type="entry name" value="PAP2_3"/>
    <property type="match status" value="1"/>
</dbReference>
<accession>A0A1S8B3H6</accession>
<sequence>TYRTIRRTLATNNALAFLLLSTTRVTPPRLLPPSYRYVDILHRSGTSGSAWTHNRFQLTIAAMPSLHFGTALFLAACLARFAPHGWLRCVAWLWPVAMGVTVLATANHWVADMLGGVAVTVLGWAGNRVWVLLGGPVEAWAGWVVGVGEEEGGVGGGGGGGRGWARGGW</sequence>
<evidence type="ECO:0000313" key="7">
    <source>
        <dbReference type="EMBL" id="OMP81721.1"/>
    </source>
</evidence>
<keyword evidence="3 5" id="KW-1133">Transmembrane helix</keyword>
<dbReference type="PANTHER" id="PTHR31310:SF16">
    <property type="entry name" value="INOSITOLPHOSPHOTRANSFERASE AUR1_IPT1 DOMAIN-CONTAINING PROTEIN"/>
    <property type="match status" value="1"/>
</dbReference>
<evidence type="ECO:0000259" key="6">
    <source>
        <dbReference type="Pfam" id="PF14378"/>
    </source>
</evidence>
<dbReference type="InterPro" id="IPR026841">
    <property type="entry name" value="Aur1/Ipt1"/>
</dbReference>
<dbReference type="PANTHER" id="PTHR31310">
    <property type="match status" value="1"/>
</dbReference>
<keyword evidence="4 5" id="KW-0472">Membrane</keyword>
<name>A0A1S8B3H6_9PEZI</name>
<dbReference type="AlphaFoldDB" id="A0A1S8B3H6"/>
<dbReference type="EMBL" id="MSZU01000115">
    <property type="protein sequence ID" value="OMP81721.1"/>
    <property type="molecule type" value="Genomic_DNA"/>
</dbReference>
<evidence type="ECO:0000313" key="8">
    <source>
        <dbReference type="Proteomes" id="UP000190776"/>
    </source>
</evidence>
<dbReference type="InterPro" id="IPR052185">
    <property type="entry name" value="IPC_Synthase-Related"/>
</dbReference>
<dbReference type="OrthoDB" id="2566866at2759"/>
<dbReference type="CDD" id="cd03386">
    <property type="entry name" value="PAP2_Aur1_like"/>
    <property type="match status" value="1"/>
</dbReference>
<reference evidence="7 8" key="1">
    <citation type="submission" date="2017-01" db="EMBL/GenBank/DDBJ databases">
        <title>Draft genome sequence of Diplodia seriata F98.1, a fungal species involved in grapevine trunk diseases.</title>
        <authorList>
            <person name="Robert-Siegwald G."/>
            <person name="Vallet J."/>
            <person name="Abou-Mansour E."/>
            <person name="Xu J."/>
            <person name="Rey P."/>
            <person name="Bertsch C."/>
            <person name="Rego C."/>
            <person name="Larignon P."/>
            <person name="Fontaine F."/>
            <person name="Lebrun M.-H."/>
        </authorList>
    </citation>
    <scope>NUCLEOTIDE SEQUENCE [LARGE SCALE GENOMIC DNA]</scope>
    <source>
        <strain evidence="7 8">F98.1</strain>
    </source>
</reference>
<feature type="transmembrane region" description="Helical" evidence="5">
    <location>
        <begin position="91"/>
        <end position="110"/>
    </location>
</feature>
<dbReference type="GO" id="GO:0016020">
    <property type="term" value="C:membrane"/>
    <property type="evidence" value="ECO:0007669"/>
    <property type="project" value="UniProtKB-SubCell"/>
</dbReference>
<evidence type="ECO:0000256" key="4">
    <source>
        <dbReference type="ARBA" id="ARBA00023136"/>
    </source>
</evidence>
<proteinExistence type="predicted"/>
<protein>
    <recommendedName>
        <fullName evidence="6">Inositolphosphotransferase Aur1/Ipt1 domain-containing protein</fullName>
    </recommendedName>
</protein>
<comment type="caution">
    <text evidence="7">The sequence shown here is derived from an EMBL/GenBank/DDBJ whole genome shotgun (WGS) entry which is preliminary data.</text>
</comment>